<evidence type="ECO:0000313" key="14">
    <source>
        <dbReference type="EMBL" id="KIO09871.1"/>
    </source>
</evidence>
<accession>A0A0C3PM69</accession>
<comment type="cofactor">
    <cofactor evidence="1">
        <name>Cu(2+)</name>
        <dbReference type="ChEBI" id="CHEBI:29036"/>
    </cofactor>
</comment>
<comment type="subcellular location">
    <subcellularLocation>
        <location evidence="2">Mitochondrion inner membrane</location>
        <topology evidence="2">Single-pass type II membrane protein</topology>
        <orientation evidence="2">Intermembrane side</orientation>
    </subcellularLocation>
</comment>
<feature type="region of interest" description="Disordered" evidence="12">
    <location>
        <begin position="235"/>
        <end position="276"/>
    </location>
</feature>
<evidence type="ECO:0000256" key="4">
    <source>
        <dbReference type="ARBA" id="ARBA00022448"/>
    </source>
</evidence>
<dbReference type="PANTHER" id="PTHR21622">
    <property type="entry name" value="COILED-COIL-HELIX-COILED-COIL-HELIX DOMAIN CONTAINING 4"/>
    <property type="match status" value="1"/>
</dbReference>
<dbReference type="PANTHER" id="PTHR21622:SF0">
    <property type="entry name" value="COILED-COIL-HELIX-COILED-COIL-HELIX DOMAIN CONTAINING 4"/>
    <property type="match status" value="1"/>
</dbReference>
<dbReference type="HOGENOM" id="CLU_054990_1_2_1"/>
<keyword evidence="5" id="KW-0653">Protein transport</keyword>
<keyword evidence="10" id="KW-0676">Redox-active center</keyword>
<dbReference type="GO" id="GO:0005758">
    <property type="term" value="C:mitochondrial intermembrane space"/>
    <property type="evidence" value="ECO:0007669"/>
    <property type="project" value="TreeGrafter"/>
</dbReference>
<keyword evidence="6" id="KW-0560">Oxidoreductase</keyword>
<evidence type="ECO:0000256" key="7">
    <source>
        <dbReference type="ARBA" id="ARBA00023010"/>
    </source>
</evidence>
<dbReference type="AlphaFoldDB" id="A0A0C3PM69"/>
<evidence type="ECO:0000256" key="6">
    <source>
        <dbReference type="ARBA" id="ARBA00023002"/>
    </source>
</evidence>
<evidence type="ECO:0000256" key="3">
    <source>
        <dbReference type="ARBA" id="ARBA00013714"/>
    </source>
</evidence>
<feature type="domain" description="CHCH" evidence="13">
    <location>
        <begin position="191"/>
        <end position="226"/>
    </location>
</feature>
<dbReference type="Pfam" id="PF06747">
    <property type="entry name" value="CHCH"/>
    <property type="match status" value="1"/>
</dbReference>
<dbReference type="PROSITE" id="PS51808">
    <property type="entry name" value="CHCH"/>
    <property type="match status" value="1"/>
</dbReference>
<dbReference type="InParanoid" id="A0A0C3PM69"/>
<dbReference type="Proteomes" id="UP000054217">
    <property type="component" value="Unassembled WGS sequence"/>
</dbReference>
<evidence type="ECO:0000256" key="8">
    <source>
        <dbReference type="ARBA" id="ARBA00023128"/>
    </source>
</evidence>
<feature type="compositionally biased region" description="Acidic residues" evidence="12">
    <location>
        <begin position="235"/>
        <end position="244"/>
    </location>
</feature>
<dbReference type="GO" id="GO:0045041">
    <property type="term" value="P:protein import into mitochondrial intermembrane space"/>
    <property type="evidence" value="ECO:0007669"/>
    <property type="project" value="InterPro"/>
</dbReference>
<dbReference type="GO" id="GO:0005743">
    <property type="term" value="C:mitochondrial inner membrane"/>
    <property type="evidence" value="ECO:0007669"/>
    <property type="project" value="UniProtKB-SubCell"/>
</dbReference>
<name>A0A0C3PM69_PISTI</name>
<feature type="region of interest" description="Disordered" evidence="12">
    <location>
        <begin position="98"/>
        <end position="172"/>
    </location>
</feature>
<reference evidence="14 15" key="1">
    <citation type="submission" date="2014-04" db="EMBL/GenBank/DDBJ databases">
        <authorList>
            <consortium name="DOE Joint Genome Institute"/>
            <person name="Kuo A."/>
            <person name="Kohler A."/>
            <person name="Costa M.D."/>
            <person name="Nagy L.G."/>
            <person name="Floudas D."/>
            <person name="Copeland A."/>
            <person name="Barry K.W."/>
            <person name="Cichocki N."/>
            <person name="Veneault-Fourrey C."/>
            <person name="LaButti K."/>
            <person name="Lindquist E.A."/>
            <person name="Lipzen A."/>
            <person name="Lundell T."/>
            <person name="Morin E."/>
            <person name="Murat C."/>
            <person name="Sun H."/>
            <person name="Tunlid A."/>
            <person name="Henrissat B."/>
            <person name="Grigoriev I.V."/>
            <person name="Hibbett D.S."/>
            <person name="Martin F."/>
            <person name="Nordberg H.P."/>
            <person name="Cantor M.N."/>
            <person name="Hua S.X."/>
        </authorList>
    </citation>
    <scope>NUCLEOTIDE SEQUENCE [LARGE SCALE GENOMIC DNA]</scope>
    <source>
        <strain evidence="14 15">Marx 270</strain>
    </source>
</reference>
<evidence type="ECO:0000256" key="1">
    <source>
        <dbReference type="ARBA" id="ARBA00001973"/>
    </source>
</evidence>
<gene>
    <name evidence="14" type="ORF">M404DRAFT_21562</name>
</gene>
<organism evidence="14 15">
    <name type="scientific">Pisolithus tinctorius Marx 270</name>
    <dbReference type="NCBI Taxonomy" id="870435"/>
    <lineage>
        <taxon>Eukaryota</taxon>
        <taxon>Fungi</taxon>
        <taxon>Dikarya</taxon>
        <taxon>Basidiomycota</taxon>
        <taxon>Agaricomycotina</taxon>
        <taxon>Agaricomycetes</taxon>
        <taxon>Agaricomycetidae</taxon>
        <taxon>Boletales</taxon>
        <taxon>Sclerodermatineae</taxon>
        <taxon>Pisolithaceae</taxon>
        <taxon>Pisolithus</taxon>
    </lineage>
</organism>
<dbReference type="EMBL" id="KN831953">
    <property type="protein sequence ID" value="KIO09871.1"/>
    <property type="molecule type" value="Genomic_DNA"/>
</dbReference>
<keyword evidence="7" id="KW-0811">Translocation</keyword>
<sequence length="276" mass="29973">MSLALKTFIASSKCASKLWHIGKYGISKPGNKFSSDMFRHCVRLQLRRGLHSRASASFNSQTFKRYGHPAYVVGASLTMATYLAWMWNSNPRHVSLDSEPIHDSQKRHLSKPEPSLLSEHVPSASATPEVTASIIATPSTEKTDADAVPSDAQGQGEIQEDSSGGQGAFNPETGEINWDCPCLGGMAHGPCGPQFREAFSCFVYSDKEPKGINCVEKFKAMQDCFRAHPDVYGEEIMDDDDENVEAPSESSLQPGDVPSSNSPPPKEQPAPASQTP</sequence>
<keyword evidence="15" id="KW-1185">Reference proteome</keyword>
<reference evidence="15" key="2">
    <citation type="submission" date="2015-01" db="EMBL/GenBank/DDBJ databases">
        <title>Evolutionary Origins and Diversification of the Mycorrhizal Mutualists.</title>
        <authorList>
            <consortium name="DOE Joint Genome Institute"/>
            <consortium name="Mycorrhizal Genomics Consortium"/>
            <person name="Kohler A."/>
            <person name="Kuo A."/>
            <person name="Nagy L.G."/>
            <person name="Floudas D."/>
            <person name="Copeland A."/>
            <person name="Barry K.W."/>
            <person name="Cichocki N."/>
            <person name="Veneault-Fourrey C."/>
            <person name="LaButti K."/>
            <person name="Lindquist E.A."/>
            <person name="Lipzen A."/>
            <person name="Lundell T."/>
            <person name="Morin E."/>
            <person name="Murat C."/>
            <person name="Riley R."/>
            <person name="Ohm R."/>
            <person name="Sun H."/>
            <person name="Tunlid A."/>
            <person name="Henrissat B."/>
            <person name="Grigoriev I.V."/>
            <person name="Hibbett D.S."/>
            <person name="Martin F."/>
        </authorList>
    </citation>
    <scope>NUCLEOTIDE SEQUENCE [LARGE SCALE GENOMIC DNA]</scope>
    <source>
        <strain evidence="15">Marx 270</strain>
    </source>
</reference>
<evidence type="ECO:0000259" key="13">
    <source>
        <dbReference type="Pfam" id="PF06747"/>
    </source>
</evidence>
<evidence type="ECO:0000256" key="11">
    <source>
        <dbReference type="ARBA" id="ARBA00033150"/>
    </source>
</evidence>
<keyword evidence="9" id="KW-1015">Disulfide bond</keyword>
<proteinExistence type="predicted"/>
<dbReference type="OrthoDB" id="7481291at2759"/>
<evidence type="ECO:0000256" key="12">
    <source>
        <dbReference type="SAM" id="MobiDB-lite"/>
    </source>
</evidence>
<evidence type="ECO:0000256" key="10">
    <source>
        <dbReference type="ARBA" id="ARBA00023284"/>
    </source>
</evidence>
<evidence type="ECO:0000256" key="2">
    <source>
        <dbReference type="ARBA" id="ARBA00004164"/>
    </source>
</evidence>
<feature type="compositionally biased region" description="Polar residues" evidence="12">
    <location>
        <begin position="124"/>
        <end position="140"/>
    </location>
</feature>
<evidence type="ECO:0000256" key="5">
    <source>
        <dbReference type="ARBA" id="ARBA00022927"/>
    </source>
</evidence>
<dbReference type="InterPro" id="IPR039289">
    <property type="entry name" value="CHCHD4"/>
</dbReference>
<dbReference type="Gene3D" id="1.10.287.2900">
    <property type="match status" value="1"/>
</dbReference>
<evidence type="ECO:0000313" key="15">
    <source>
        <dbReference type="Proteomes" id="UP000054217"/>
    </source>
</evidence>
<dbReference type="GO" id="GO:0015035">
    <property type="term" value="F:protein-disulfide reductase activity"/>
    <property type="evidence" value="ECO:0007669"/>
    <property type="project" value="InterPro"/>
</dbReference>
<dbReference type="InterPro" id="IPR010625">
    <property type="entry name" value="CHCH"/>
</dbReference>
<dbReference type="STRING" id="870435.A0A0C3PM69"/>
<keyword evidence="4" id="KW-0813">Transport</keyword>
<evidence type="ECO:0000256" key="9">
    <source>
        <dbReference type="ARBA" id="ARBA00023157"/>
    </source>
</evidence>
<keyword evidence="8" id="KW-0496">Mitochondrion</keyword>
<protein>
    <recommendedName>
        <fullName evidence="3">Mitochondrial intermembrane space import and assembly protein 40</fullName>
    </recommendedName>
    <alternativeName>
        <fullName evidence="11">Mitochondrial import inner membrane translocase TIM40</fullName>
    </alternativeName>
</protein>